<dbReference type="OrthoDB" id="9797543at2"/>
<protein>
    <recommendedName>
        <fullName evidence="3">HTH cro/C1-type domain-containing protein</fullName>
    </recommendedName>
</protein>
<organism evidence="4 5">
    <name type="scientific">Schinkia azotoformans MEV2011</name>
    <dbReference type="NCBI Taxonomy" id="1348973"/>
    <lineage>
        <taxon>Bacteria</taxon>
        <taxon>Bacillati</taxon>
        <taxon>Bacillota</taxon>
        <taxon>Bacilli</taxon>
        <taxon>Bacillales</taxon>
        <taxon>Bacillaceae</taxon>
        <taxon>Calidifontibacillus/Schinkia group</taxon>
        <taxon>Schinkia</taxon>
    </lineage>
</organism>
<keyword evidence="2" id="KW-0812">Transmembrane</keyword>
<dbReference type="SUPFAM" id="SSF47413">
    <property type="entry name" value="lambda repressor-like DNA-binding domains"/>
    <property type="match status" value="1"/>
</dbReference>
<comment type="caution">
    <text evidence="4">The sequence shown here is derived from an EMBL/GenBank/DDBJ whole genome shotgun (WGS) entry which is preliminary data.</text>
</comment>
<dbReference type="Pfam" id="PF13413">
    <property type="entry name" value="HTH_25"/>
    <property type="match status" value="1"/>
</dbReference>
<dbReference type="InterPro" id="IPR001387">
    <property type="entry name" value="Cro/C1-type_HTH"/>
</dbReference>
<dbReference type="SMART" id="SM00530">
    <property type="entry name" value="HTH_XRE"/>
    <property type="match status" value="1"/>
</dbReference>
<accession>A0A072NRT1</accession>
<sequence length="312" mass="34935">MVLSLTELGKRLEEARKQKNMTLDELQTITKIQKRYLQAIEAGKYDILPGKFYARAFIKQYAEAVGIDPDKLFDEYASEVPKTEAEVSSGLSRVQKKQTSVSNTSSLFFSLLPKILVVVLVISVFVFIWLFWQKLDLADKDEGNASGPVVESQEDENVTIVNPNDANEAPEETQQSEEVPADLDETPNGTEQEVPEVETVQQQLVQVGQQNGNSPTTTYELKGAEQFTVELTSTGRSYVGIKNGMGKSFYGAELKEGEKVSYDFSAEQEIEFNIGRTLDVAVKINGQDFEYPFPPNEKVHQKIKIIFNKATQ</sequence>
<evidence type="ECO:0000313" key="4">
    <source>
        <dbReference type="EMBL" id="KEF39947.1"/>
    </source>
</evidence>
<feature type="domain" description="HTH cro/C1-type" evidence="3">
    <location>
        <begin position="12"/>
        <end position="72"/>
    </location>
</feature>
<dbReference type="PANTHER" id="PTHR34475">
    <property type="match status" value="1"/>
</dbReference>
<evidence type="ECO:0000256" key="1">
    <source>
        <dbReference type="SAM" id="MobiDB-lite"/>
    </source>
</evidence>
<name>A0A072NRT1_SCHAZ</name>
<dbReference type="EMBL" id="JJRY01000002">
    <property type="protein sequence ID" value="KEF39947.1"/>
    <property type="molecule type" value="Genomic_DNA"/>
</dbReference>
<dbReference type="PANTHER" id="PTHR34475:SF1">
    <property type="entry name" value="CYTOSKELETON PROTEIN RODZ"/>
    <property type="match status" value="1"/>
</dbReference>
<dbReference type="GO" id="GO:0003677">
    <property type="term" value="F:DNA binding"/>
    <property type="evidence" value="ECO:0007669"/>
    <property type="project" value="InterPro"/>
</dbReference>
<evidence type="ECO:0000313" key="5">
    <source>
        <dbReference type="Proteomes" id="UP000027936"/>
    </source>
</evidence>
<keyword evidence="2" id="KW-0472">Membrane</keyword>
<dbReference type="AlphaFoldDB" id="A0A072NRT1"/>
<gene>
    <name evidence="4" type="ORF">M670_00971</name>
</gene>
<dbReference type="PATRIC" id="fig|1348973.3.peg.945"/>
<dbReference type="Pfam" id="PF13464">
    <property type="entry name" value="RodZ_C"/>
    <property type="match status" value="1"/>
</dbReference>
<keyword evidence="2" id="KW-1133">Transmembrane helix</keyword>
<dbReference type="InterPro" id="IPR050400">
    <property type="entry name" value="Bact_Cytoskel_RodZ"/>
</dbReference>
<dbReference type="Gene3D" id="1.10.260.40">
    <property type="entry name" value="lambda repressor-like DNA-binding domains"/>
    <property type="match status" value="1"/>
</dbReference>
<dbReference type="InterPro" id="IPR010982">
    <property type="entry name" value="Lambda_DNA-bd_dom_sf"/>
</dbReference>
<feature type="compositionally biased region" description="Acidic residues" evidence="1">
    <location>
        <begin position="168"/>
        <end position="185"/>
    </location>
</feature>
<dbReference type="CDD" id="cd00093">
    <property type="entry name" value="HTH_XRE"/>
    <property type="match status" value="1"/>
</dbReference>
<dbReference type="PROSITE" id="PS50943">
    <property type="entry name" value="HTH_CROC1"/>
    <property type="match status" value="1"/>
</dbReference>
<proteinExistence type="predicted"/>
<feature type="region of interest" description="Disordered" evidence="1">
    <location>
        <begin position="143"/>
        <end position="190"/>
    </location>
</feature>
<reference evidence="4 5" key="1">
    <citation type="submission" date="2014-04" db="EMBL/GenBank/DDBJ databases">
        <title>Draft genome sequence of Bacillus azotoformans MEV2011, a (co-) denitrifying strain unable to grow in the presence of oxygen.</title>
        <authorList>
            <person name="Nielsen M."/>
            <person name="Schreiber L."/>
            <person name="Finster K."/>
            <person name="Schramm A."/>
        </authorList>
    </citation>
    <scope>NUCLEOTIDE SEQUENCE [LARGE SCALE GENOMIC DNA]</scope>
    <source>
        <strain evidence="4 5">MEV2011</strain>
    </source>
</reference>
<dbReference type="InterPro" id="IPR025194">
    <property type="entry name" value="RodZ-like_C"/>
</dbReference>
<evidence type="ECO:0000256" key="2">
    <source>
        <dbReference type="SAM" id="Phobius"/>
    </source>
</evidence>
<evidence type="ECO:0000259" key="3">
    <source>
        <dbReference type="PROSITE" id="PS50943"/>
    </source>
</evidence>
<feature type="transmembrane region" description="Helical" evidence="2">
    <location>
        <begin position="107"/>
        <end position="132"/>
    </location>
</feature>
<dbReference type="Proteomes" id="UP000027936">
    <property type="component" value="Unassembled WGS sequence"/>
</dbReference>